<dbReference type="EMBL" id="JACJQY010000011">
    <property type="protein sequence ID" value="MBD2317000.1"/>
    <property type="molecule type" value="Genomic_DNA"/>
</dbReference>
<evidence type="ECO:0000313" key="3">
    <source>
        <dbReference type="EMBL" id="MBD2317000.1"/>
    </source>
</evidence>
<keyword evidence="4" id="KW-1185">Reference proteome</keyword>
<dbReference type="Pfam" id="PF07452">
    <property type="entry name" value="CHRD"/>
    <property type="match status" value="1"/>
</dbReference>
<evidence type="ECO:0000259" key="2">
    <source>
        <dbReference type="PROSITE" id="PS50933"/>
    </source>
</evidence>
<sequence>MIKVFRRYQKFLYSLALGIAICLLAINISAPAQSHNVSPTTISSRLADNSISLTIYQQQAEAELLAESNLISQSVNFTRFAAILSGDEISPSPVTTNAAGVVGAALFGDRLIVRGGFYSLSSPLRDYATDPLVPPNPNITSGVHIHRGAAKANGPFQYALQVQVNPDGVSGNVKGEYTLTAEQLQALNSGGLYVDLHTKSNRAGELRGILKVQS</sequence>
<reference evidence="3 4" key="1">
    <citation type="journal article" date="2020" name="ISME J.">
        <title>Comparative genomics reveals insights into cyanobacterial evolution and habitat adaptation.</title>
        <authorList>
            <person name="Chen M.Y."/>
            <person name="Teng W.K."/>
            <person name="Zhao L."/>
            <person name="Hu C.X."/>
            <person name="Zhou Y.K."/>
            <person name="Han B.P."/>
            <person name="Song L.R."/>
            <person name="Shu W.S."/>
        </authorList>
    </citation>
    <scope>NUCLEOTIDE SEQUENCE [LARGE SCALE GENOMIC DNA]</scope>
    <source>
        <strain evidence="3 4">FACHB-1050</strain>
    </source>
</reference>
<accession>A0ABR8CA16</accession>
<feature type="signal peptide" evidence="1">
    <location>
        <begin position="1"/>
        <end position="34"/>
    </location>
</feature>
<dbReference type="SMART" id="SM00754">
    <property type="entry name" value="CHRD"/>
    <property type="match status" value="1"/>
</dbReference>
<dbReference type="PROSITE" id="PS50933">
    <property type="entry name" value="CHRD"/>
    <property type="match status" value="1"/>
</dbReference>
<comment type="caution">
    <text evidence="3">The sequence shown here is derived from an EMBL/GenBank/DDBJ whole genome shotgun (WGS) entry which is preliminary data.</text>
</comment>
<feature type="domain" description="CHRD" evidence="2">
    <location>
        <begin position="76"/>
        <end position="214"/>
    </location>
</feature>
<gene>
    <name evidence="3" type="ORF">H6G05_09095</name>
</gene>
<protein>
    <submittedName>
        <fullName evidence="3">CHRD domain-containing protein</fullName>
    </submittedName>
</protein>
<keyword evidence="1" id="KW-0732">Signal</keyword>
<dbReference type="Proteomes" id="UP000618445">
    <property type="component" value="Unassembled WGS sequence"/>
</dbReference>
<evidence type="ECO:0000313" key="4">
    <source>
        <dbReference type="Proteomes" id="UP000618445"/>
    </source>
</evidence>
<name>A0ABR8CA16_9CYAN</name>
<dbReference type="InterPro" id="IPR010895">
    <property type="entry name" value="CHRD"/>
</dbReference>
<dbReference type="RefSeq" id="WP_190577874.1">
    <property type="nucleotide sequence ID" value="NZ_CAWPQU010000003.1"/>
</dbReference>
<organism evidence="3 4">
    <name type="scientific">Phormidium tenue FACHB-1050</name>
    <dbReference type="NCBI Taxonomy" id="2692857"/>
    <lineage>
        <taxon>Bacteria</taxon>
        <taxon>Bacillati</taxon>
        <taxon>Cyanobacteriota</taxon>
        <taxon>Cyanophyceae</taxon>
        <taxon>Oscillatoriophycideae</taxon>
        <taxon>Oscillatoriales</taxon>
        <taxon>Oscillatoriaceae</taxon>
        <taxon>Phormidium</taxon>
    </lineage>
</organism>
<feature type="chain" id="PRO_5046227406" evidence="1">
    <location>
        <begin position="35"/>
        <end position="214"/>
    </location>
</feature>
<evidence type="ECO:0000256" key="1">
    <source>
        <dbReference type="SAM" id="SignalP"/>
    </source>
</evidence>
<proteinExistence type="predicted"/>